<evidence type="ECO:0000313" key="2">
    <source>
        <dbReference type="EMBL" id="KAF9518016.1"/>
    </source>
</evidence>
<dbReference type="EMBL" id="MU128928">
    <property type="protein sequence ID" value="KAF9518016.1"/>
    <property type="molecule type" value="Genomic_DNA"/>
</dbReference>
<accession>A0A9P6DX11</accession>
<comment type="caution">
    <text evidence="2">The sequence shown here is derived from an EMBL/GenBank/DDBJ whole genome shotgun (WGS) entry which is preliminary data.</text>
</comment>
<evidence type="ECO:0000313" key="3">
    <source>
        <dbReference type="Proteomes" id="UP000886523"/>
    </source>
</evidence>
<keyword evidence="1" id="KW-0472">Membrane</keyword>
<organism evidence="2 3">
    <name type="scientific">Hydnum rufescens UP504</name>
    <dbReference type="NCBI Taxonomy" id="1448309"/>
    <lineage>
        <taxon>Eukaryota</taxon>
        <taxon>Fungi</taxon>
        <taxon>Dikarya</taxon>
        <taxon>Basidiomycota</taxon>
        <taxon>Agaricomycotina</taxon>
        <taxon>Agaricomycetes</taxon>
        <taxon>Cantharellales</taxon>
        <taxon>Hydnaceae</taxon>
        <taxon>Hydnum</taxon>
    </lineage>
</organism>
<reference evidence="2" key="1">
    <citation type="journal article" date="2020" name="Nat. Commun.">
        <title>Large-scale genome sequencing of mycorrhizal fungi provides insights into the early evolution of symbiotic traits.</title>
        <authorList>
            <person name="Miyauchi S."/>
            <person name="Kiss E."/>
            <person name="Kuo A."/>
            <person name="Drula E."/>
            <person name="Kohler A."/>
            <person name="Sanchez-Garcia M."/>
            <person name="Morin E."/>
            <person name="Andreopoulos B."/>
            <person name="Barry K.W."/>
            <person name="Bonito G."/>
            <person name="Buee M."/>
            <person name="Carver A."/>
            <person name="Chen C."/>
            <person name="Cichocki N."/>
            <person name="Clum A."/>
            <person name="Culley D."/>
            <person name="Crous P.W."/>
            <person name="Fauchery L."/>
            <person name="Girlanda M."/>
            <person name="Hayes R.D."/>
            <person name="Keri Z."/>
            <person name="LaButti K."/>
            <person name="Lipzen A."/>
            <person name="Lombard V."/>
            <person name="Magnuson J."/>
            <person name="Maillard F."/>
            <person name="Murat C."/>
            <person name="Nolan M."/>
            <person name="Ohm R.A."/>
            <person name="Pangilinan J."/>
            <person name="Pereira M.F."/>
            <person name="Perotto S."/>
            <person name="Peter M."/>
            <person name="Pfister S."/>
            <person name="Riley R."/>
            <person name="Sitrit Y."/>
            <person name="Stielow J.B."/>
            <person name="Szollosi G."/>
            <person name="Zifcakova L."/>
            <person name="Stursova M."/>
            <person name="Spatafora J.W."/>
            <person name="Tedersoo L."/>
            <person name="Vaario L.M."/>
            <person name="Yamada A."/>
            <person name="Yan M."/>
            <person name="Wang P."/>
            <person name="Xu J."/>
            <person name="Bruns T."/>
            <person name="Baldrian P."/>
            <person name="Vilgalys R."/>
            <person name="Dunand C."/>
            <person name="Henrissat B."/>
            <person name="Grigoriev I.V."/>
            <person name="Hibbett D."/>
            <person name="Nagy L.G."/>
            <person name="Martin F.M."/>
        </authorList>
    </citation>
    <scope>NUCLEOTIDE SEQUENCE</scope>
    <source>
        <strain evidence="2">UP504</strain>
    </source>
</reference>
<keyword evidence="3" id="KW-1185">Reference proteome</keyword>
<feature type="transmembrane region" description="Helical" evidence="1">
    <location>
        <begin position="20"/>
        <end position="39"/>
    </location>
</feature>
<proteinExistence type="predicted"/>
<protein>
    <submittedName>
        <fullName evidence="2">Uncharacterized protein</fullName>
    </submittedName>
</protein>
<dbReference type="Proteomes" id="UP000886523">
    <property type="component" value="Unassembled WGS sequence"/>
</dbReference>
<name>A0A9P6DX11_9AGAM</name>
<evidence type="ECO:0000256" key="1">
    <source>
        <dbReference type="SAM" id="Phobius"/>
    </source>
</evidence>
<sequence>MTVSTLFLLYQRRSLLKNVFLWQAFGYWTLYFGTCIYTTSQPWFYICIPWCYYDFSL</sequence>
<dbReference type="AlphaFoldDB" id="A0A9P6DX11"/>
<keyword evidence="1" id="KW-0812">Transmembrane</keyword>
<gene>
    <name evidence="2" type="ORF">BS47DRAFT_1338908</name>
</gene>
<keyword evidence="1" id="KW-1133">Transmembrane helix</keyword>